<accession>A0A5Q2RRS9</accession>
<dbReference type="EMBL" id="CP045851">
    <property type="protein sequence ID" value="QGG96857.1"/>
    <property type="molecule type" value="Genomic_DNA"/>
</dbReference>
<keyword evidence="1" id="KW-0472">Membrane</keyword>
<keyword evidence="1" id="KW-1133">Transmembrane helix</keyword>
<protein>
    <submittedName>
        <fullName evidence="2">Uncharacterized protein</fullName>
    </submittedName>
</protein>
<evidence type="ECO:0000256" key="1">
    <source>
        <dbReference type="SAM" id="Phobius"/>
    </source>
</evidence>
<evidence type="ECO:0000313" key="2">
    <source>
        <dbReference type="EMBL" id="QGG96857.1"/>
    </source>
</evidence>
<dbReference type="Gene3D" id="2.40.50.140">
    <property type="entry name" value="Nucleic acid-binding proteins"/>
    <property type="match status" value="1"/>
</dbReference>
<proteinExistence type="predicted"/>
<evidence type="ECO:0000313" key="3">
    <source>
        <dbReference type="Proteomes" id="UP000334019"/>
    </source>
</evidence>
<feature type="transmembrane region" description="Helical" evidence="1">
    <location>
        <begin position="6"/>
        <end position="26"/>
    </location>
</feature>
<keyword evidence="3" id="KW-1185">Reference proteome</keyword>
<keyword evidence="1" id="KW-0812">Transmembrane</keyword>
<reference evidence="2 3" key="1">
    <citation type="submission" date="2019-11" db="EMBL/GenBank/DDBJ databases">
        <authorList>
            <person name="He Y."/>
        </authorList>
    </citation>
    <scope>NUCLEOTIDE SEQUENCE [LARGE SCALE GENOMIC DNA]</scope>
    <source>
        <strain evidence="2 3">SCSIO 58843</strain>
    </source>
</reference>
<name>A0A5Q2RRS9_9ACTN</name>
<feature type="transmembrane region" description="Helical" evidence="1">
    <location>
        <begin position="38"/>
        <end position="58"/>
    </location>
</feature>
<dbReference type="Proteomes" id="UP000334019">
    <property type="component" value="Chromosome"/>
</dbReference>
<dbReference type="KEGG" id="atq:GH723_18105"/>
<dbReference type="AlphaFoldDB" id="A0A5Q2RRS9"/>
<sequence>MTTFFIVVGGLGVGLLVLGLLLDDVLDGLFDVFDSGGALSAPVIGAFLGAFGIGGWLAQRSTSSVLVALVAAGLAGLVLGYLALRLSLAFVDMPTDATPTSGDYLGQIGKVVTPIAAGRGEVMIRMGGTPHKLTARSDSDLARGVEVVVVEVLSPNAVAVVATTDLFEQE</sequence>
<dbReference type="InterPro" id="IPR012340">
    <property type="entry name" value="NA-bd_OB-fold"/>
</dbReference>
<organism evidence="2 3">
    <name type="scientific">Actinomarinicola tropica</name>
    <dbReference type="NCBI Taxonomy" id="2789776"/>
    <lineage>
        <taxon>Bacteria</taxon>
        <taxon>Bacillati</taxon>
        <taxon>Actinomycetota</taxon>
        <taxon>Acidimicrobiia</taxon>
        <taxon>Acidimicrobiales</taxon>
        <taxon>Iamiaceae</taxon>
        <taxon>Actinomarinicola</taxon>
    </lineage>
</organism>
<gene>
    <name evidence="2" type="ORF">GH723_18105</name>
</gene>
<feature type="transmembrane region" description="Helical" evidence="1">
    <location>
        <begin position="64"/>
        <end position="84"/>
    </location>
</feature>
<dbReference type="RefSeq" id="WP_153760959.1">
    <property type="nucleotide sequence ID" value="NZ_CP045851.1"/>
</dbReference>